<evidence type="ECO:0000256" key="1">
    <source>
        <dbReference type="SAM" id="Phobius"/>
    </source>
</evidence>
<keyword evidence="1" id="KW-0472">Membrane</keyword>
<feature type="transmembrane region" description="Helical" evidence="1">
    <location>
        <begin position="80"/>
        <end position="102"/>
    </location>
</feature>
<sequence length="163" mass="17038">MRRTRWTVLLACYAVATVLSWTALDLVLRHRGWTPVITPWTALVALLVSAVVLTCGLAVRRLRARERTWITPTGAAATAAAAQASSVVGVLLAGAYTGQLILALVSHSSPVATAAAWTSVICLIACAVWTGIGLLVEHWCAIDLSDDDGDDPSPGIPQDGAPA</sequence>
<accession>A0A7T0LJU7</accession>
<dbReference type="InterPro" id="IPR021517">
    <property type="entry name" value="DUF3180"/>
</dbReference>
<feature type="transmembrane region" description="Helical" evidence="1">
    <location>
        <begin position="114"/>
        <end position="136"/>
    </location>
</feature>
<keyword evidence="1" id="KW-0812">Transmembrane</keyword>
<feature type="transmembrane region" description="Helical" evidence="1">
    <location>
        <begin position="36"/>
        <end position="59"/>
    </location>
</feature>
<evidence type="ECO:0000313" key="3">
    <source>
        <dbReference type="Proteomes" id="UP000594637"/>
    </source>
</evidence>
<protein>
    <submittedName>
        <fullName evidence="2">DUF3180 domain-containing protein</fullName>
    </submittedName>
</protein>
<dbReference type="EMBL" id="CP063989">
    <property type="protein sequence ID" value="QPL05114.1"/>
    <property type="molecule type" value="Genomic_DNA"/>
</dbReference>
<gene>
    <name evidence="2" type="ORF">ID810_10310</name>
</gene>
<reference evidence="2 3" key="1">
    <citation type="submission" date="2020-11" db="EMBL/GenBank/DDBJ databases">
        <title>Actinomyces sp. ZJ750.</title>
        <authorList>
            <person name="Zhou J."/>
        </authorList>
    </citation>
    <scope>NUCLEOTIDE SEQUENCE [LARGE SCALE GENOMIC DNA]</scope>
    <source>
        <strain evidence="2 3">ZJ750</strain>
    </source>
</reference>
<dbReference type="Pfam" id="PF11377">
    <property type="entry name" value="DUF3180"/>
    <property type="match status" value="1"/>
</dbReference>
<name>A0A7T0LJU7_9ACTO</name>
<dbReference type="AlphaFoldDB" id="A0A7T0LJU7"/>
<evidence type="ECO:0000313" key="2">
    <source>
        <dbReference type="EMBL" id="QPL05114.1"/>
    </source>
</evidence>
<dbReference type="KEGG" id="arep:ID810_10310"/>
<keyword evidence="1" id="KW-1133">Transmembrane helix</keyword>
<dbReference type="Proteomes" id="UP000594637">
    <property type="component" value="Chromosome"/>
</dbReference>
<dbReference type="RefSeq" id="WP_166858496.1">
    <property type="nucleotide sequence ID" value="NZ_CP063989.1"/>
</dbReference>
<keyword evidence="3" id="KW-1185">Reference proteome</keyword>
<organism evidence="2 3">
    <name type="scientific">Actinomyces respiraculi</name>
    <dbReference type="NCBI Taxonomy" id="2744574"/>
    <lineage>
        <taxon>Bacteria</taxon>
        <taxon>Bacillati</taxon>
        <taxon>Actinomycetota</taxon>
        <taxon>Actinomycetes</taxon>
        <taxon>Actinomycetales</taxon>
        <taxon>Actinomycetaceae</taxon>
        <taxon>Actinomyces</taxon>
    </lineage>
</organism>
<proteinExistence type="predicted"/>